<dbReference type="InterPro" id="IPR013826">
    <property type="entry name" value="Topo_IA_cen_sub3"/>
</dbReference>
<keyword evidence="6" id="KW-0413">Isomerase</keyword>
<dbReference type="Gene3D" id="1.10.460.10">
    <property type="entry name" value="Topoisomerase I, domain 2"/>
    <property type="match status" value="1"/>
</dbReference>
<dbReference type="EMBL" id="JACXXP010000040">
    <property type="protein sequence ID" value="MBD3906777.1"/>
    <property type="molecule type" value="Genomic_DNA"/>
</dbReference>
<feature type="compositionally biased region" description="Polar residues" evidence="11">
    <location>
        <begin position="689"/>
        <end position="702"/>
    </location>
</feature>
<dbReference type="InterPro" id="IPR023406">
    <property type="entry name" value="Topo_IA_AS"/>
</dbReference>
<comment type="catalytic activity">
    <reaction evidence="1">
        <text>ATP-independent breakage of single-stranded DNA, followed by passage and rejoining.</text>
        <dbReference type="EC" id="5.6.2.1"/>
    </reaction>
</comment>
<dbReference type="SUPFAM" id="SSF56712">
    <property type="entry name" value="Prokaryotic type I DNA topoisomerase"/>
    <property type="match status" value="1"/>
</dbReference>
<protein>
    <recommendedName>
        <fullName evidence="3">DNA topoisomerase</fullName>
        <ecNumber evidence="3">5.6.2.1</ecNumber>
    </recommendedName>
    <alternativeName>
        <fullName evidence="10">Omega-protein</fullName>
    </alternativeName>
    <alternativeName>
        <fullName evidence="9">Relaxing enzyme</fullName>
    </alternativeName>
    <alternativeName>
        <fullName evidence="7">Swivelase</fullName>
    </alternativeName>
    <alternativeName>
        <fullName evidence="8">Untwisting enzyme</fullName>
    </alternativeName>
</protein>
<dbReference type="EC" id="5.6.2.1" evidence="3"/>
<evidence type="ECO:0000256" key="8">
    <source>
        <dbReference type="ARBA" id="ARBA00031985"/>
    </source>
</evidence>
<evidence type="ECO:0000256" key="11">
    <source>
        <dbReference type="SAM" id="MobiDB-lite"/>
    </source>
</evidence>
<evidence type="ECO:0000256" key="7">
    <source>
        <dbReference type="ARBA" id="ARBA00030003"/>
    </source>
</evidence>
<evidence type="ECO:0000256" key="6">
    <source>
        <dbReference type="ARBA" id="ARBA00023235"/>
    </source>
</evidence>
<evidence type="ECO:0000259" key="13">
    <source>
        <dbReference type="PROSITE" id="PS52039"/>
    </source>
</evidence>
<comment type="similarity">
    <text evidence="2">Belongs to the type IA topoisomerase family.</text>
</comment>
<dbReference type="SMART" id="SM00493">
    <property type="entry name" value="TOPRIM"/>
    <property type="match status" value="1"/>
</dbReference>
<dbReference type="SMART" id="SM00437">
    <property type="entry name" value="TOP1Ac"/>
    <property type="match status" value="1"/>
</dbReference>
<dbReference type="InterPro" id="IPR013825">
    <property type="entry name" value="Topo_IA_cen_sub2"/>
</dbReference>
<name>A0ABR8M869_9FLAO</name>
<dbReference type="CDD" id="cd03362">
    <property type="entry name" value="TOPRIM_TopoIA_TopoIII"/>
    <property type="match status" value="1"/>
</dbReference>
<evidence type="ECO:0000313" key="15">
    <source>
        <dbReference type="Proteomes" id="UP000603715"/>
    </source>
</evidence>
<evidence type="ECO:0000259" key="12">
    <source>
        <dbReference type="PROSITE" id="PS50880"/>
    </source>
</evidence>
<sequence length="712" mass="80635">MKVVLAEKPSVAKSIAETIGARERKNGYFEGNGFQVTWAFGHLVMLCSPEEVLGRKIENDDLPFLPQDIPLKVKKDSEGTAKKQYEIIKKLFNDSTEIICATDAGREGELIFRLIYEHAKCSKPFKRLWISSVNSDVIKNGFKNLIDGKEKDGLYLGGKLRQMADWYLGFNSSIAMTKNNGFLLRIGRVKTPTLFLVVKRFLENKGFKSQKFFIPKVTINSEGGEVTANYQDKYFDPSEAQKLLDKILSVNDITLRDIDKKEKSSATPALFNLAELQKKCNRDFGYTADETLNYLQVLYEAGNVTYPRTDSRYLNDEMKDEVFKLIEDIGGFFNCQDLTVPLLLNKNLKPFNNEKVTDHHAIIPTINMPILAQLDEKKKNVYLTILSSFLQAFSTKEVKNVTTYTFFVNGIEIPFLAKGSVVVNKGFTVFKDLFLEKKGTKNTDDNDNEDEEQERQLPELQEGTYKIKNAIITESQTTAPPLLNDASLITLMETCGKDIEDEELKEALKGKGIGTSATRGGIIKELVDGEYIERKGKTLLPTKLGFEVIKSLNGQKILSAELTGEWESAITDIENGKGNVNSFKENIKKFAYEITNQIKNSPKLAFNPNETTHSCPKCKKSKLLQNKFYYHCEDDQGCQYKLYKNFRGQNITEKRLAELLTKGKSPNAKCKTKDNKSYTIDLIFNRETNQIETQQKQSNPGVGNSKFKSKKN</sequence>
<keyword evidence="15" id="KW-1185">Reference proteome</keyword>
<evidence type="ECO:0000256" key="1">
    <source>
        <dbReference type="ARBA" id="ARBA00000213"/>
    </source>
</evidence>
<dbReference type="PROSITE" id="PS52039">
    <property type="entry name" value="TOPO_IA_2"/>
    <property type="match status" value="1"/>
</dbReference>
<dbReference type="PANTHER" id="PTHR11390:SF21">
    <property type="entry name" value="DNA TOPOISOMERASE 3-ALPHA"/>
    <property type="match status" value="1"/>
</dbReference>
<dbReference type="InterPro" id="IPR034144">
    <property type="entry name" value="TOPRIM_TopoIII"/>
</dbReference>
<dbReference type="Proteomes" id="UP000603715">
    <property type="component" value="Unassembled WGS sequence"/>
</dbReference>
<evidence type="ECO:0000256" key="9">
    <source>
        <dbReference type="ARBA" id="ARBA00032235"/>
    </source>
</evidence>
<dbReference type="RefSeq" id="WP_191181156.1">
    <property type="nucleotide sequence ID" value="NZ_JACXXP010000040.1"/>
</dbReference>
<comment type="caution">
    <text evidence="14">The sequence shown here is derived from an EMBL/GenBank/DDBJ whole genome shotgun (WGS) entry which is preliminary data.</text>
</comment>
<evidence type="ECO:0000256" key="10">
    <source>
        <dbReference type="ARBA" id="ARBA00032877"/>
    </source>
</evidence>
<dbReference type="InterPro" id="IPR013497">
    <property type="entry name" value="Topo_IA_cen"/>
</dbReference>
<dbReference type="Gene3D" id="2.70.20.10">
    <property type="entry name" value="Topoisomerase I, domain 3"/>
    <property type="match status" value="1"/>
</dbReference>
<evidence type="ECO:0000256" key="5">
    <source>
        <dbReference type="ARBA" id="ARBA00023125"/>
    </source>
</evidence>
<dbReference type="Pfam" id="PF01751">
    <property type="entry name" value="Toprim"/>
    <property type="match status" value="1"/>
</dbReference>
<dbReference type="Gene3D" id="3.40.50.140">
    <property type="match status" value="1"/>
</dbReference>
<reference evidence="15" key="1">
    <citation type="submission" date="2023-07" db="EMBL/GenBank/DDBJ databases">
        <title>Description of novel Chryseobacterium sp. strain C-2.</title>
        <authorList>
            <person name="Saticioglu I.B."/>
        </authorList>
    </citation>
    <scope>NUCLEOTIDE SEQUENCE [LARGE SCALE GENOMIC DNA]</scope>
    <source>
        <strain evidence="15">C-2</strain>
    </source>
</reference>
<dbReference type="InterPro" id="IPR003601">
    <property type="entry name" value="Topo_IA_2"/>
</dbReference>
<dbReference type="InterPro" id="IPR006171">
    <property type="entry name" value="TOPRIM_dom"/>
</dbReference>
<accession>A0ABR8M869</accession>
<dbReference type="Pfam" id="PF01131">
    <property type="entry name" value="Topoisom_bac"/>
    <property type="match status" value="1"/>
</dbReference>
<feature type="region of interest" description="Disordered" evidence="11">
    <location>
        <begin position="689"/>
        <end position="712"/>
    </location>
</feature>
<dbReference type="InterPro" id="IPR023405">
    <property type="entry name" value="Topo_IA_core_domain"/>
</dbReference>
<dbReference type="SMART" id="SM00436">
    <property type="entry name" value="TOP1Bc"/>
    <property type="match status" value="1"/>
</dbReference>
<dbReference type="PANTHER" id="PTHR11390">
    <property type="entry name" value="PROKARYOTIC DNA TOPOISOMERASE"/>
    <property type="match status" value="1"/>
</dbReference>
<dbReference type="PRINTS" id="PR00417">
    <property type="entry name" value="PRTPISMRASEI"/>
</dbReference>
<dbReference type="InterPro" id="IPR013824">
    <property type="entry name" value="Topo_IA_cen_sub1"/>
</dbReference>
<dbReference type="InterPro" id="IPR000380">
    <property type="entry name" value="Topo_IA"/>
</dbReference>
<dbReference type="InterPro" id="IPR003602">
    <property type="entry name" value="Topo_IA_DNA-bd_dom"/>
</dbReference>
<keyword evidence="5" id="KW-0238">DNA-binding</keyword>
<evidence type="ECO:0000256" key="2">
    <source>
        <dbReference type="ARBA" id="ARBA00009446"/>
    </source>
</evidence>
<dbReference type="PROSITE" id="PS00396">
    <property type="entry name" value="TOPO_IA_1"/>
    <property type="match status" value="1"/>
</dbReference>
<evidence type="ECO:0000256" key="4">
    <source>
        <dbReference type="ARBA" id="ARBA00023029"/>
    </source>
</evidence>
<keyword evidence="4" id="KW-0799">Topoisomerase</keyword>
<feature type="domain" description="Topo IA-type catalytic" evidence="13">
    <location>
        <begin position="151"/>
        <end position="595"/>
    </location>
</feature>
<dbReference type="PROSITE" id="PS50880">
    <property type="entry name" value="TOPRIM"/>
    <property type="match status" value="1"/>
</dbReference>
<evidence type="ECO:0000313" key="14">
    <source>
        <dbReference type="EMBL" id="MBD3906777.1"/>
    </source>
</evidence>
<feature type="domain" description="Toprim" evidence="12">
    <location>
        <begin position="1"/>
        <end position="134"/>
    </location>
</feature>
<gene>
    <name evidence="14" type="ORF">IEW27_19515</name>
</gene>
<organism evidence="14 15">
    <name type="scientific">Chryseobacterium muglaense</name>
    <dbReference type="NCBI Taxonomy" id="2893752"/>
    <lineage>
        <taxon>Bacteria</taxon>
        <taxon>Pseudomonadati</taxon>
        <taxon>Bacteroidota</taxon>
        <taxon>Flavobacteriia</taxon>
        <taxon>Flavobacteriales</taxon>
        <taxon>Weeksellaceae</taxon>
        <taxon>Chryseobacterium group</taxon>
        <taxon>Chryseobacterium</taxon>
    </lineage>
</organism>
<proteinExistence type="inferred from homology"/>
<evidence type="ECO:0000256" key="3">
    <source>
        <dbReference type="ARBA" id="ARBA00012891"/>
    </source>
</evidence>
<dbReference type="Gene3D" id="1.10.290.10">
    <property type="entry name" value="Topoisomerase I, domain 4"/>
    <property type="match status" value="1"/>
</dbReference>